<protein>
    <recommendedName>
        <fullName evidence="4">LysM domain-containing protein</fullName>
    </recommendedName>
</protein>
<dbReference type="AlphaFoldDB" id="L1IAQ1"/>
<sequence>MGTNCPSDCPADDLYFLQTVIGSQANQFTSEAELTWTPTRGMEGRLLLLCIEAVDAMAQFNAPGGQSPGSFCITYDIERCNYCVPQGLTLSQMASEFQLSMDWVYLYNSNAQFLSTGPWDPEIVYPRNKVNIGPRYQVVEGDSLPSIAGEPICQAKAPLTTGCSNGSDVGKNYP</sequence>
<dbReference type="Proteomes" id="UP000011087">
    <property type="component" value="Unassembled WGS sequence"/>
</dbReference>
<evidence type="ECO:0008006" key="4">
    <source>
        <dbReference type="Google" id="ProtNLM"/>
    </source>
</evidence>
<reference evidence="2" key="3">
    <citation type="submission" date="2016-03" db="UniProtKB">
        <authorList>
            <consortium name="EnsemblProtists"/>
        </authorList>
    </citation>
    <scope>IDENTIFICATION</scope>
</reference>
<proteinExistence type="predicted"/>
<keyword evidence="3" id="KW-1185">Reference proteome</keyword>
<evidence type="ECO:0000313" key="1">
    <source>
        <dbReference type="EMBL" id="EKX33316.1"/>
    </source>
</evidence>
<dbReference type="EMBL" id="JH993146">
    <property type="protein sequence ID" value="EKX33316.1"/>
    <property type="molecule type" value="Genomic_DNA"/>
</dbReference>
<organism evidence="1">
    <name type="scientific">Guillardia theta (strain CCMP2712)</name>
    <name type="common">Cryptophyte</name>
    <dbReference type="NCBI Taxonomy" id="905079"/>
    <lineage>
        <taxon>Eukaryota</taxon>
        <taxon>Cryptophyceae</taxon>
        <taxon>Pyrenomonadales</taxon>
        <taxon>Geminigeraceae</taxon>
        <taxon>Guillardia</taxon>
    </lineage>
</organism>
<dbReference type="PaxDb" id="55529-EKX33316"/>
<reference evidence="3" key="2">
    <citation type="submission" date="2012-11" db="EMBL/GenBank/DDBJ databases">
        <authorList>
            <person name="Kuo A."/>
            <person name="Curtis B.A."/>
            <person name="Tanifuji G."/>
            <person name="Burki F."/>
            <person name="Gruber A."/>
            <person name="Irimia M."/>
            <person name="Maruyama S."/>
            <person name="Arias M.C."/>
            <person name="Ball S.G."/>
            <person name="Gile G.H."/>
            <person name="Hirakawa Y."/>
            <person name="Hopkins J.F."/>
            <person name="Rensing S.A."/>
            <person name="Schmutz J."/>
            <person name="Symeonidi A."/>
            <person name="Elias M."/>
            <person name="Eveleigh R.J."/>
            <person name="Herman E.K."/>
            <person name="Klute M.J."/>
            <person name="Nakayama T."/>
            <person name="Obornik M."/>
            <person name="Reyes-Prieto A."/>
            <person name="Armbrust E.V."/>
            <person name="Aves S.J."/>
            <person name="Beiko R.G."/>
            <person name="Coutinho P."/>
            <person name="Dacks J.B."/>
            <person name="Durnford D.G."/>
            <person name="Fast N.M."/>
            <person name="Green B.R."/>
            <person name="Grisdale C."/>
            <person name="Hempe F."/>
            <person name="Henrissat B."/>
            <person name="Hoppner M.P."/>
            <person name="Ishida K.-I."/>
            <person name="Kim E."/>
            <person name="Koreny L."/>
            <person name="Kroth P.G."/>
            <person name="Liu Y."/>
            <person name="Malik S.-B."/>
            <person name="Maier U.G."/>
            <person name="McRose D."/>
            <person name="Mock T."/>
            <person name="Neilson J.A."/>
            <person name="Onodera N.T."/>
            <person name="Poole A.M."/>
            <person name="Pritham E.J."/>
            <person name="Richards T.A."/>
            <person name="Rocap G."/>
            <person name="Roy S.W."/>
            <person name="Sarai C."/>
            <person name="Schaack S."/>
            <person name="Shirato S."/>
            <person name="Slamovits C.H."/>
            <person name="Spencer D.F."/>
            <person name="Suzuki S."/>
            <person name="Worden A.Z."/>
            <person name="Zauner S."/>
            <person name="Barry K."/>
            <person name="Bell C."/>
            <person name="Bharti A.K."/>
            <person name="Crow J.A."/>
            <person name="Grimwood J."/>
            <person name="Kramer R."/>
            <person name="Lindquist E."/>
            <person name="Lucas S."/>
            <person name="Salamov A."/>
            <person name="McFadden G.I."/>
            <person name="Lane C.E."/>
            <person name="Keeling P.J."/>
            <person name="Gray M.W."/>
            <person name="Grigoriev I.V."/>
            <person name="Archibald J.M."/>
        </authorList>
    </citation>
    <scope>NUCLEOTIDE SEQUENCE</scope>
    <source>
        <strain evidence="3">CCMP2712</strain>
    </source>
</reference>
<gene>
    <name evidence="1" type="ORF">GUITHDRAFT_120482</name>
</gene>
<reference evidence="1 3" key="1">
    <citation type="journal article" date="2012" name="Nature">
        <title>Algal genomes reveal evolutionary mosaicism and the fate of nucleomorphs.</title>
        <authorList>
            <consortium name="DOE Joint Genome Institute"/>
            <person name="Curtis B.A."/>
            <person name="Tanifuji G."/>
            <person name="Burki F."/>
            <person name="Gruber A."/>
            <person name="Irimia M."/>
            <person name="Maruyama S."/>
            <person name="Arias M.C."/>
            <person name="Ball S.G."/>
            <person name="Gile G.H."/>
            <person name="Hirakawa Y."/>
            <person name="Hopkins J.F."/>
            <person name="Kuo A."/>
            <person name="Rensing S.A."/>
            <person name="Schmutz J."/>
            <person name="Symeonidi A."/>
            <person name="Elias M."/>
            <person name="Eveleigh R.J."/>
            <person name="Herman E.K."/>
            <person name="Klute M.J."/>
            <person name="Nakayama T."/>
            <person name="Obornik M."/>
            <person name="Reyes-Prieto A."/>
            <person name="Armbrust E.V."/>
            <person name="Aves S.J."/>
            <person name="Beiko R.G."/>
            <person name="Coutinho P."/>
            <person name="Dacks J.B."/>
            <person name="Durnford D.G."/>
            <person name="Fast N.M."/>
            <person name="Green B.R."/>
            <person name="Grisdale C.J."/>
            <person name="Hempel F."/>
            <person name="Henrissat B."/>
            <person name="Hoppner M.P."/>
            <person name="Ishida K."/>
            <person name="Kim E."/>
            <person name="Koreny L."/>
            <person name="Kroth P.G."/>
            <person name="Liu Y."/>
            <person name="Malik S.B."/>
            <person name="Maier U.G."/>
            <person name="McRose D."/>
            <person name="Mock T."/>
            <person name="Neilson J.A."/>
            <person name="Onodera N.T."/>
            <person name="Poole A.M."/>
            <person name="Pritham E.J."/>
            <person name="Richards T.A."/>
            <person name="Rocap G."/>
            <person name="Roy S.W."/>
            <person name="Sarai C."/>
            <person name="Schaack S."/>
            <person name="Shirato S."/>
            <person name="Slamovits C.H."/>
            <person name="Spencer D.F."/>
            <person name="Suzuki S."/>
            <person name="Worden A.Z."/>
            <person name="Zauner S."/>
            <person name="Barry K."/>
            <person name="Bell C."/>
            <person name="Bharti A.K."/>
            <person name="Crow J.A."/>
            <person name="Grimwood J."/>
            <person name="Kramer R."/>
            <person name="Lindquist E."/>
            <person name="Lucas S."/>
            <person name="Salamov A."/>
            <person name="McFadden G.I."/>
            <person name="Lane C.E."/>
            <person name="Keeling P.J."/>
            <person name="Gray M.W."/>
            <person name="Grigoriev I.V."/>
            <person name="Archibald J.M."/>
        </authorList>
    </citation>
    <scope>NUCLEOTIDE SEQUENCE</scope>
    <source>
        <strain evidence="1 3">CCMP2712</strain>
    </source>
</reference>
<dbReference type="HOGENOM" id="CLU_1542954_0_0_1"/>
<name>L1IAQ1_GUITC</name>
<evidence type="ECO:0000313" key="3">
    <source>
        <dbReference type="Proteomes" id="UP000011087"/>
    </source>
</evidence>
<accession>L1IAQ1</accession>
<dbReference type="RefSeq" id="XP_005820296.1">
    <property type="nucleotide sequence ID" value="XM_005820239.1"/>
</dbReference>
<dbReference type="KEGG" id="gtt:GUITHDRAFT_120482"/>
<evidence type="ECO:0000313" key="2">
    <source>
        <dbReference type="EnsemblProtists" id="EKX33316"/>
    </source>
</evidence>
<dbReference type="EnsemblProtists" id="EKX33316">
    <property type="protein sequence ID" value="EKX33316"/>
    <property type="gene ID" value="GUITHDRAFT_120482"/>
</dbReference>
<dbReference type="GeneID" id="17290071"/>